<comment type="caution">
    <text evidence="1">The sequence shown here is derived from an EMBL/GenBank/DDBJ whole genome shotgun (WGS) entry which is preliminary data.</text>
</comment>
<organism evidence="1 2">
    <name type="scientific">Marivirga lumbricoides</name>
    <dbReference type="NCBI Taxonomy" id="1046115"/>
    <lineage>
        <taxon>Bacteria</taxon>
        <taxon>Pseudomonadati</taxon>
        <taxon>Bacteroidota</taxon>
        <taxon>Cytophagia</taxon>
        <taxon>Cytophagales</taxon>
        <taxon>Marivirgaceae</taxon>
        <taxon>Marivirga</taxon>
    </lineage>
</organism>
<evidence type="ECO:0000313" key="2">
    <source>
        <dbReference type="Proteomes" id="UP000636010"/>
    </source>
</evidence>
<gene>
    <name evidence="1" type="ORF">GCM10011506_46060</name>
</gene>
<reference evidence="2" key="1">
    <citation type="journal article" date="2019" name="Int. J. Syst. Evol. Microbiol.">
        <title>The Global Catalogue of Microorganisms (GCM) 10K type strain sequencing project: providing services to taxonomists for standard genome sequencing and annotation.</title>
        <authorList>
            <consortium name="The Broad Institute Genomics Platform"/>
            <consortium name="The Broad Institute Genome Sequencing Center for Infectious Disease"/>
            <person name="Wu L."/>
            <person name="Ma J."/>
        </authorList>
    </citation>
    <scope>NUCLEOTIDE SEQUENCE [LARGE SCALE GENOMIC DNA]</scope>
    <source>
        <strain evidence="2">CGMCC 1.10832</strain>
    </source>
</reference>
<dbReference type="Proteomes" id="UP000636010">
    <property type="component" value="Unassembled WGS sequence"/>
</dbReference>
<proteinExistence type="predicted"/>
<keyword evidence="2" id="KW-1185">Reference proteome</keyword>
<dbReference type="EMBL" id="BMEC01000022">
    <property type="protein sequence ID" value="GGC55168.1"/>
    <property type="molecule type" value="Genomic_DNA"/>
</dbReference>
<protein>
    <submittedName>
        <fullName evidence="1">Uncharacterized protein</fullName>
    </submittedName>
</protein>
<sequence length="314" mass="37382">MVDFIKAVIPPNHIPLLLENEYLEFKQELNNRTGELSKKQVAKYNDLKFTVFADNYAEISGSLHKFFNGGLHNADEFGLLDLLTVLNQIESLFKIDLGRYKLSNIEIGVNIPISFKASQILNYLLIHQTVRFKDVSLINGNYKQATHSQYLVKIYDKGKQYRREFPQFQNELLRFELKYFKMQKLNDRGIFVLNDLFDTDNLAFIFDLLEIAWDETLLYDKTIQKSKLTPYVVLKKLNQWQNVNYWLELTKQRRYEVRKAYHSLVEDHSDNRHSKIGRDIKNKWFELVNNSLPIYRIINKHFITILPFNYNVRK</sequence>
<evidence type="ECO:0000313" key="1">
    <source>
        <dbReference type="EMBL" id="GGC55168.1"/>
    </source>
</evidence>
<name>A0ABQ1N6V1_9BACT</name>
<dbReference type="RefSeq" id="WP_188467712.1">
    <property type="nucleotide sequence ID" value="NZ_BAABHU010000022.1"/>
</dbReference>
<accession>A0ABQ1N6V1</accession>